<dbReference type="EMBL" id="JBEJUE010000024">
    <property type="protein sequence ID" value="MER0427455.1"/>
    <property type="molecule type" value="Genomic_DNA"/>
</dbReference>
<gene>
    <name evidence="2" type="ORF">ABR748_24930</name>
</gene>
<feature type="compositionally biased region" description="Pro residues" evidence="1">
    <location>
        <begin position="84"/>
        <end position="125"/>
    </location>
</feature>
<proteinExistence type="predicted"/>
<accession>A0ABV1Q8I0</accession>
<dbReference type="Pfam" id="PF17196">
    <property type="entry name" value="DUF5133"/>
    <property type="match status" value="1"/>
</dbReference>
<dbReference type="Proteomes" id="UP001456562">
    <property type="component" value="Unassembled WGS sequence"/>
</dbReference>
<evidence type="ECO:0000256" key="1">
    <source>
        <dbReference type="SAM" id="MobiDB-lite"/>
    </source>
</evidence>
<dbReference type="RefSeq" id="WP_350240331.1">
    <property type="nucleotide sequence ID" value="NZ_JBEJUE010000024.1"/>
</dbReference>
<dbReference type="InterPro" id="IPR033457">
    <property type="entry name" value="DUF5133"/>
</dbReference>
<sequence length="125" mass="13653">MLLPRPDTVRTLLARYYELQLQHSQEPPYELQRSLEDVTYTLCVTTGTRTVQDALLAAEAVLRTAPAAAAHSLPDIPEQRRRPPPPPPRARPGGPGPTPAPTPPARGPPPPPPPPRTPPLPERHE</sequence>
<evidence type="ECO:0000313" key="3">
    <source>
        <dbReference type="Proteomes" id="UP001456562"/>
    </source>
</evidence>
<keyword evidence="3" id="KW-1185">Reference proteome</keyword>
<feature type="region of interest" description="Disordered" evidence="1">
    <location>
        <begin position="68"/>
        <end position="125"/>
    </location>
</feature>
<organism evidence="2 3">
    <name type="scientific">Streptomyces microflavus</name>
    <name type="common">Streptomyces lipmanii</name>
    <dbReference type="NCBI Taxonomy" id="1919"/>
    <lineage>
        <taxon>Bacteria</taxon>
        <taxon>Bacillati</taxon>
        <taxon>Actinomycetota</taxon>
        <taxon>Actinomycetes</taxon>
        <taxon>Kitasatosporales</taxon>
        <taxon>Streptomycetaceae</taxon>
        <taxon>Streptomyces</taxon>
    </lineage>
</organism>
<comment type="caution">
    <text evidence="2">The sequence shown here is derived from an EMBL/GenBank/DDBJ whole genome shotgun (WGS) entry which is preliminary data.</text>
</comment>
<evidence type="ECO:0000313" key="2">
    <source>
        <dbReference type="EMBL" id="MER0427455.1"/>
    </source>
</evidence>
<name>A0ABV1Q8I0_STRMI</name>
<protein>
    <submittedName>
        <fullName evidence="2">DUF5133 domain-containing protein</fullName>
    </submittedName>
</protein>
<reference evidence="2 3" key="1">
    <citation type="submission" date="2024-01" db="EMBL/GenBank/DDBJ databases">
        <title>Metagenomic exploration of the rhizosphere soil microbial community and their significance in facilitating the development of wild simulated ginseng.</title>
        <authorList>
            <person name="Huang J."/>
        </authorList>
    </citation>
    <scope>NUCLEOTIDE SEQUENCE [LARGE SCALE GENOMIC DNA]</scope>
    <source>
        <strain evidence="2 3">WY141</strain>
    </source>
</reference>